<evidence type="ECO:0000259" key="6">
    <source>
        <dbReference type="PROSITE" id="PS51085"/>
    </source>
</evidence>
<gene>
    <name evidence="7" type="ORF">CVN68_19595</name>
</gene>
<dbReference type="SUPFAM" id="SSF54292">
    <property type="entry name" value="2Fe-2S ferredoxin-like"/>
    <property type="match status" value="1"/>
</dbReference>
<dbReference type="InterPro" id="IPR051452">
    <property type="entry name" value="Diverse_Oxidoreductases"/>
</dbReference>
<dbReference type="AlphaFoldDB" id="A0A2K8MJ38"/>
<dbReference type="InterPro" id="IPR036010">
    <property type="entry name" value="2Fe-2S_ferredoxin-like_sf"/>
</dbReference>
<evidence type="ECO:0000256" key="5">
    <source>
        <dbReference type="ARBA" id="ARBA00023014"/>
    </source>
</evidence>
<dbReference type="PANTHER" id="PTHR44379:SF2">
    <property type="entry name" value="BLR6218 PROTEIN"/>
    <property type="match status" value="1"/>
</dbReference>
<dbReference type="KEGG" id="sphc:CVN68_19595"/>
<dbReference type="SUPFAM" id="SSF47741">
    <property type="entry name" value="CO dehydrogenase ISP C-domain like"/>
    <property type="match status" value="1"/>
</dbReference>
<evidence type="ECO:0000313" key="7">
    <source>
        <dbReference type="EMBL" id="ATY33885.1"/>
    </source>
</evidence>
<dbReference type="Pfam" id="PF01799">
    <property type="entry name" value="Fer2_2"/>
    <property type="match status" value="1"/>
</dbReference>
<evidence type="ECO:0000313" key="8">
    <source>
        <dbReference type="Proteomes" id="UP000229081"/>
    </source>
</evidence>
<dbReference type="PROSITE" id="PS00197">
    <property type="entry name" value="2FE2S_FER_1"/>
    <property type="match status" value="1"/>
</dbReference>
<keyword evidence="8" id="KW-1185">Reference proteome</keyword>
<keyword evidence="2" id="KW-0479">Metal-binding</keyword>
<dbReference type="OrthoDB" id="9792018at2"/>
<accession>A0A2K8MJ38</accession>
<keyword evidence="1" id="KW-0001">2Fe-2S</keyword>
<dbReference type="Gene3D" id="1.10.150.120">
    <property type="entry name" value="[2Fe-2S]-binding domain"/>
    <property type="match status" value="1"/>
</dbReference>
<dbReference type="Gene3D" id="3.10.20.30">
    <property type="match status" value="1"/>
</dbReference>
<dbReference type="InterPro" id="IPR001041">
    <property type="entry name" value="2Fe-2S_ferredoxin-type"/>
</dbReference>
<dbReference type="PROSITE" id="PS51085">
    <property type="entry name" value="2FE2S_FER_2"/>
    <property type="match status" value="1"/>
</dbReference>
<dbReference type="FunFam" id="3.10.20.30:FF:000020">
    <property type="entry name" value="Xanthine dehydrogenase iron-sulfur subunit"/>
    <property type="match status" value="1"/>
</dbReference>
<dbReference type="Proteomes" id="UP000229081">
    <property type="component" value="Chromosome"/>
</dbReference>
<evidence type="ECO:0000256" key="2">
    <source>
        <dbReference type="ARBA" id="ARBA00022723"/>
    </source>
</evidence>
<dbReference type="CDD" id="cd00207">
    <property type="entry name" value="fer2"/>
    <property type="match status" value="1"/>
</dbReference>
<feature type="domain" description="2Fe-2S ferredoxin-type" evidence="6">
    <location>
        <begin position="1"/>
        <end position="77"/>
    </location>
</feature>
<dbReference type="Pfam" id="PF00111">
    <property type="entry name" value="Fer2"/>
    <property type="match status" value="1"/>
</dbReference>
<dbReference type="InterPro" id="IPR036884">
    <property type="entry name" value="2Fe-2S-bd_dom_sf"/>
</dbReference>
<organism evidence="7 8">
    <name type="scientific">Sphingomonas psychrotolerans</name>
    <dbReference type="NCBI Taxonomy" id="1327635"/>
    <lineage>
        <taxon>Bacteria</taxon>
        <taxon>Pseudomonadati</taxon>
        <taxon>Pseudomonadota</taxon>
        <taxon>Alphaproteobacteria</taxon>
        <taxon>Sphingomonadales</taxon>
        <taxon>Sphingomonadaceae</taxon>
        <taxon>Sphingomonas</taxon>
    </lineage>
</organism>
<keyword evidence="4" id="KW-0408">Iron</keyword>
<dbReference type="EMBL" id="CP024923">
    <property type="protein sequence ID" value="ATY33885.1"/>
    <property type="molecule type" value="Genomic_DNA"/>
</dbReference>
<dbReference type="InterPro" id="IPR006058">
    <property type="entry name" value="2Fe2S_fd_BS"/>
</dbReference>
<sequence length="153" mass="16050">MATDFTLNGKPASFDGDPETPLLYVLRDHLGLTGTKYGCGVAQCGACTVHLDGKNRRSCVTPVSMVGGRQVVTIEGVAGKEATAVQNAWVAIDVPQCGFCQSGQVMSAVGLLKIKKKPSDKDIDAAMAGNICRCATYARIRQAIKDAANAMEA</sequence>
<dbReference type="GO" id="GO:0046872">
    <property type="term" value="F:metal ion binding"/>
    <property type="evidence" value="ECO:0007669"/>
    <property type="project" value="UniProtKB-KW"/>
</dbReference>
<evidence type="ECO:0000256" key="3">
    <source>
        <dbReference type="ARBA" id="ARBA00023002"/>
    </source>
</evidence>
<dbReference type="InterPro" id="IPR002888">
    <property type="entry name" value="2Fe-2S-bd"/>
</dbReference>
<keyword evidence="5" id="KW-0411">Iron-sulfur</keyword>
<reference evidence="7 8" key="1">
    <citation type="submission" date="2017-11" db="EMBL/GenBank/DDBJ databases">
        <title>Complete genome sequence of Sphingomonas sp. Strain Cra20, a psychrotolerant potential plant growth promoting rhizobacteria.</title>
        <authorList>
            <person name="Luo Y."/>
        </authorList>
    </citation>
    <scope>NUCLEOTIDE SEQUENCE [LARGE SCALE GENOMIC DNA]</scope>
    <source>
        <strain evidence="7 8">Cra20</strain>
    </source>
</reference>
<protein>
    <submittedName>
        <fullName evidence="7">Isoquinoline 1-oxidoreductase</fullName>
    </submittedName>
</protein>
<evidence type="ECO:0000256" key="4">
    <source>
        <dbReference type="ARBA" id="ARBA00023004"/>
    </source>
</evidence>
<name>A0A2K8MJ38_9SPHN</name>
<proteinExistence type="predicted"/>
<dbReference type="GO" id="GO:0016491">
    <property type="term" value="F:oxidoreductase activity"/>
    <property type="evidence" value="ECO:0007669"/>
    <property type="project" value="UniProtKB-KW"/>
</dbReference>
<dbReference type="InterPro" id="IPR012675">
    <property type="entry name" value="Beta-grasp_dom_sf"/>
</dbReference>
<keyword evidence="3" id="KW-0560">Oxidoreductase</keyword>
<dbReference type="GO" id="GO:0051537">
    <property type="term" value="F:2 iron, 2 sulfur cluster binding"/>
    <property type="evidence" value="ECO:0007669"/>
    <property type="project" value="UniProtKB-KW"/>
</dbReference>
<dbReference type="RefSeq" id="WP_100283681.1">
    <property type="nucleotide sequence ID" value="NZ_CP024923.1"/>
</dbReference>
<dbReference type="PANTHER" id="PTHR44379">
    <property type="entry name" value="OXIDOREDUCTASE WITH IRON-SULFUR SUBUNIT"/>
    <property type="match status" value="1"/>
</dbReference>
<evidence type="ECO:0000256" key="1">
    <source>
        <dbReference type="ARBA" id="ARBA00022714"/>
    </source>
</evidence>